<dbReference type="Gene3D" id="1.10.10.10">
    <property type="entry name" value="Winged helix-like DNA-binding domain superfamily/Winged helix DNA-binding domain"/>
    <property type="match status" value="1"/>
</dbReference>
<sequence>MKDSFLSNIEGKSSILKQKILRLCVNEGDYSIAKLSKELNTSIPTITKLVGELIDDGFLEDLGKMDTAGGRRPSIYGLNPSAGYIVGTDVRRNHISVAIINFKGNIIDCKEDIPFSLKSTEESFIELCRFLTDYLGKLWISPEQVLAYGINLSGRVNVRTGYSFSYFIGEDKPLSSTLEEVLGAPVFIENDSRAMAYGEYICGEYSNEKDMLFMNVSWGLGMGMIIDGKLFYGKSGFSGEVGHFPMLGNGQICHCGKVGCLETGASGSALYRIVIEKLKQGKASVLSEKYKKGEEITLDAILDALKEEDVLAIESVEEVGATLGRAIAGLINIFNPSSVTIGGWLSVAEEYLLLPIKSAINKHSLNIVSKDSVVKFSKLGKKAGPIGACMLSRSRLLGLID</sequence>
<dbReference type="PANTHER" id="PTHR18964">
    <property type="entry name" value="ROK (REPRESSOR, ORF, KINASE) FAMILY"/>
    <property type="match status" value="1"/>
</dbReference>
<dbReference type="Proteomes" id="UP000823617">
    <property type="component" value="Unassembled WGS sequence"/>
</dbReference>
<evidence type="ECO:0000256" key="1">
    <source>
        <dbReference type="ARBA" id="ARBA00006479"/>
    </source>
</evidence>
<comment type="similarity">
    <text evidence="1">Belongs to the ROK (NagC/XylR) family.</text>
</comment>
<dbReference type="SUPFAM" id="SSF46785">
    <property type="entry name" value="Winged helix' DNA-binding domain"/>
    <property type="match status" value="1"/>
</dbReference>
<dbReference type="Pfam" id="PF00480">
    <property type="entry name" value="ROK"/>
    <property type="match status" value="1"/>
</dbReference>
<accession>A0A9D9N173</accession>
<reference evidence="2" key="2">
    <citation type="journal article" date="2021" name="PeerJ">
        <title>Extensive microbial diversity within the chicken gut microbiome revealed by metagenomics and culture.</title>
        <authorList>
            <person name="Gilroy R."/>
            <person name="Ravi A."/>
            <person name="Getino M."/>
            <person name="Pursley I."/>
            <person name="Horton D.L."/>
            <person name="Alikhan N.F."/>
            <person name="Baker D."/>
            <person name="Gharbi K."/>
            <person name="Hall N."/>
            <person name="Watson M."/>
            <person name="Adriaenssens E.M."/>
            <person name="Foster-Nyarko E."/>
            <person name="Jarju S."/>
            <person name="Secka A."/>
            <person name="Antonio M."/>
            <person name="Oren A."/>
            <person name="Chaudhuri R.R."/>
            <person name="La Ragione R."/>
            <person name="Hildebrand F."/>
            <person name="Pallen M.J."/>
        </authorList>
    </citation>
    <scope>NUCLEOTIDE SEQUENCE</scope>
    <source>
        <strain evidence="2">B1-3475</strain>
    </source>
</reference>
<dbReference type="PANTHER" id="PTHR18964:SF149">
    <property type="entry name" value="BIFUNCTIONAL UDP-N-ACETYLGLUCOSAMINE 2-EPIMERASE_N-ACETYLMANNOSAMINE KINASE"/>
    <property type="match status" value="1"/>
</dbReference>
<dbReference type="SUPFAM" id="SSF53067">
    <property type="entry name" value="Actin-like ATPase domain"/>
    <property type="match status" value="1"/>
</dbReference>
<dbReference type="InterPro" id="IPR049874">
    <property type="entry name" value="ROK_cs"/>
</dbReference>
<dbReference type="Gene3D" id="3.30.420.40">
    <property type="match status" value="2"/>
</dbReference>
<name>A0A9D9N173_9BACT</name>
<dbReference type="InterPro" id="IPR000600">
    <property type="entry name" value="ROK"/>
</dbReference>
<organism evidence="2 3">
    <name type="scientific">Candidatus Cryptobacteroides intestinigallinarum</name>
    <dbReference type="NCBI Taxonomy" id="2840767"/>
    <lineage>
        <taxon>Bacteria</taxon>
        <taxon>Pseudomonadati</taxon>
        <taxon>Bacteroidota</taxon>
        <taxon>Bacteroidia</taxon>
        <taxon>Bacteroidales</taxon>
        <taxon>Candidatus Cryptobacteroides</taxon>
    </lineage>
</organism>
<gene>
    <name evidence="2" type="ORF">IAC08_08520</name>
</gene>
<proteinExistence type="inferred from homology"/>
<evidence type="ECO:0000313" key="3">
    <source>
        <dbReference type="Proteomes" id="UP000823617"/>
    </source>
</evidence>
<evidence type="ECO:0000313" key="2">
    <source>
        <dbReference type="EMBL" id="MBO8456425.1"/>
    </source>
</evidence>
<dbReference type="Pfam" id="PF13412">
    <property type="entry name" value="HTH_24"/>
    <property type="match status" value="1"/>
</dbReference>
<dbReference type="InterPro" id="IPR043129">
    <property type="entry name" value="ATPase_NBD"/>
</dbReference>
<comment type="caution">
    <text evidence="2">The sequence shown here is derived from an EMBL/GenBank/DDBJ whole genome shotgun (WGS) entry which is preliminary data.</text>
</comment>
<dbReference type="EMBL" id="JADIMK010000090">
    <property type="protein sequence ID" value="MBO8456425.1"/>
    <property type="molecule type" value="Genomic_DNA"/>
</dbReference>
<dbReference type="InterPro" id="IPR036390">
    <property type="entry name" value="WH_DNA-bd_sf"/>
</dbReference>
<reference evidence="2" key="1">
    <citation type="submission" date="2020-10" db="EMBL/GenBank/DDBJ databases">
        <authorList>
            <person name="Gilroy R."/>
        </authorList>
    </citation>
    <scope>NUCLEOTIDE SEQUENCE</scope>
    <source>
        <strain evidence="2">B1-3475</strain>
    </source>
</reference>
<protein>
    <submittedName>
        <fullName evidence="2">ROK family transcriptional regulator</fullName>
    </submittedName>
</protein>
<dbReference type="InterPro" id="IPR036388">
    <property type="entry name" value="WH-like_DNA-bd_sf"/>
</dbReference>
<dbReference type="AlphaFoldDB" id="A0A9D9N173"/>
<dbReference type="PROSITE" id="PS01125">
    <property type="entry name" value="ROK"/>
    <property type="match status" value="1"/>
</dbReference>